<feature type="transmembrane region" description="Helical" evidence="5">
    <location>
        <begin position="311"/>
        <end position="331"/>
    </location>
</feature>
<dbReference type="Pfam" id="PF01027">
    <property type="entry name" value="Bax1-I"/>
    <property type="match status" value="1"/>
</dbReference>
<evidence type="ECO:0000256" key="5">
    <source>
        <dbReference type="RuleBase" id="RU004379"/>
    </source>
</evidence>
<reference evidence="6" key="1">
    <citation type="submission" date="2023-08" db="EMBL/GenBank/DDBJ databases">
        <authorList>
            <person name="Chen Y."/>
            <person name="Shah S."/>
            <person name="Dougan E. K."/>
            <person name="Thang M."/>
            <person name="Chan C."/>
        </authorList>
    </citation>
    <scope>NUCLEOTIDE SEQUENCE</scope>
</reference>
<dbReference type="PANTHER" id="PTHR23291:SF47">
    <property type="entry name" value="TRANSMEMBRANE BAX INHIBITOR MOTIF CONTAINING 7"/>
    <property type="match status" value="1"/>
</dbReference>
<feature type="transmembrane region" description="Helical" evidence="5">
    <location>
        <begin position="212"/>
        <end position="231"/>
    </location>
</feature>
<accession>A0AA36MMK9</accession>
<keyword evidence="2 5" id="KW-0812">Transmembrane</keyword>
<name>A0AA36MMK9_9DINO</name>
<comment type="subcellular location">
    <subcellularLocation>
        <location evidence="1">Membrane</location>
        <topology evidence="1">Multi-pass membrane protein</topology>
    </subcellularLocation>
</comment>
<proteinExistence type="inferred from homology"/>
<evidence type="ECO:0000313" key="6">
    <source>
        <dbReference type="EMBL" id="CAJ1373635.1"/>
    </source>
</evidence>
<organism evidence="6 7">
    <name type="scientific">Effrenium voratum</name>
    <dbReference type="NCBI Taxonomy" id="2562239"/>
    <lineage>
        <taxon>Eukaryota</taxon>
        <taxon>Sar</taxon>
        <taxon>Alveolata</taxon>
        <taxon>Dinophyceae</taxon>
        <taxon>Suessiales</taxon>
        <taxon>Symbiodiniaceae</taxon>
        <taxon>Effrenium</taxon>
    </lineage>
</organism>
<sequence length="339" mass="37098">MADVVVQGKVIATPSDQPEAGPYYGPGAAYQAPQAHVQHGQPGYGQGPSYKPGAAPYSPYAGSPMPATYGHGSAPAPPPRHDLDVVQLSCKDAHLPPEVRLGFVKKVYGILGTMLLITFGITTPFIFATRDTLRFFHQNQWILYIVGGIVLAQLVFDLCMSCQLCCGGTGLIRTYFAMMKTPPWNYLYLMTFSVCFGVLIGFVCAQYTAQSVLLVFALTFVLVVALTIYAVKTQADFTGCGAYIMVLLLGFVMLILVYSFFPSSLVWDKIIAGAGATLFGFIIVYDTQMIFGSASAQFGGGKRDIEYTIDMYAFAAWSLYLDFLNFFLYMLQLLGERRS</sequence>
<keyword evidence="4 5" id="KW-0472">Membrane</keyword>
<feature type="transmembrane region" description="Helical" evidence="5">
    <location>
        <begin position="107"/>
        <end position="129"/>
    </location>
</feature>
<evidence type="ECO:0000256" key="1">
    <source>
        <dbReference type="ARBA" id="ARBA00004141"/>
    </source>
</evidence>
<feature type="transmembrane region" description="Helical" evidence="5">
    <location>
        <begin position="184"/>
        <end position="205"/>
    </location>
</feature>
<evidence type="ECO:0000256" key="2">
    <source>
        <dbReference type="ARBA" id="ARBA00022692"/>
    </source>
</evidence>
<feature type="transmembrane region" description="Helical" evidence="5">
    <location>
        <begin position="243"/>
        <end position="261"/>
    </location>
</feature>
<keyword evidence="3 5" id="KW-1133">Transmembrane helix</keyword>
<dbReference type="EMBL" id="CAUJNA010000205">
    <property type="protein sequence ID" value="CAJ1373635.1"/>
    <property type="molecule type" value="Genomic_DNA"/>
</dbReference>
<dbReference type="PANTHER" id="PTHR23291">
    <property type="entry name" value="BAX INHIBITOR-RELATED"/>
    <property type="match status" value="1"/>
</dbReference>
<keyword evidence="7" id="KW-1185">Reference proteome</keyword>
<evidence type="ECO:0000256" key="4">
    <source>
        <dbReference type="ARBA" id="ARBA00023136"/>
    </source>
</evidence>
<comment type="caution">
    <text evidence="6">The sequence shown here is derived from an EMBL/GenBank/DDBJ whole genome shotgun (WGS) entry which is preliminary data.</text>
</comment>
<comment type="similarity">
    <text evidence="5">Belongs to the BI1 family.</text>
</comment>
<protein>
    <submittedName>
        <fullName evidence="6">Uncharacterized protein</fullName>
    </submittedName>
</protein>
<dbReference type="Proteomes" id="UP001178507">
    <property type="component" value="Unassembled WGS sequence"/>
</dbReference>
<dbReference type="AlphaFoldDB" id="A0AA36MMK9"/>
<feature type="transmembrane region" description="Helical" evidence="5">
    <location>
        <begin position="141"/>
        <end position="172"/>
    </location>
</feature>
<dbReference type="InterPro" id="IPR006214">
    <property type="entry name" value="Bax_inhibitor_1-related"/>
</dbReference>
<evidence type="ECO:0000256" key="3">
    <source>
        <dbReference type="ARBA" id="ARBA00022989"/>
    </source>
</evidence>
<dbReference type="GO" id="GO:0016020">
    <property type="term" value="C:membrane"/>
    <property type="evidence" value="ECO:0007669"/>
    <property type="project" value="UniProtKB-SubCell"/>
</dbReference>
<evidence type="ECO:0000313" key="7">
    <source>
        <dbReference type="Proteomes" id="UP001178507"/>
    </source>
</evidence>
<gene>
    <name evidence="6" type="ORF">EVOR1521_LOCUS3393</name>
</gene>
<feature type="transmembrane region" description="Helical" evidence="5">
    <location>
        <begin position="270"/>
        <end position="291"/>
    </location>
</feature>